<evidence type="ECO:0000313" key="3">
    <source>
        <dbReference type="Proteomes" id="UP001152798"/>
    </source>
</evidence>
<proteinExistence type="predicted"/>
<reference evidence="2" key="1">
    <citation type="submission" date="2022-01" db="EMBL/GenBank/DDBJ databases">
        <authorList>
            <person name="King R."/>
        </authorList>
    </citation>
    <scope>NUCLEOTIDE SEQUENCE</scope>
</reference>
<accession>A0A9P0MTI3</accession>
<keyword evidence="3" id="KW-1185">Reference proteome</keyword>
<sequence length="141" mass="16515">MFNRRHVQEDDPDRTSLRRKKKRETKTKMVRRHCQETCHTARDSRGVLGVRSWMMAAQNRDDWRKLIYLRVAQTWAAVVWEFSASRDGKAALLVQSIRRPPIVDLARRASSEQTNYLYTSTQCVVGPFQVEWGHTVAVIKE</sequence>
<feature type="compositionally biased region" description="Basic and acidic residues" evidence="1">
    <location>
        <begin position="1"/>
        <end position="16"/>
    </location>
</feature>
<feature type="compositionally biased region" description="Basic residues" evidence="1">
    <location>
        <begin position="17"/>
        <end position="27"/>
    </location>
</feature>
<dbReference type="AlphaFoldDB" id="A0A9P0MTI3"/>
<evidence type="ECO:0000313" key="2">
    <source>
        <dbReference type="EMBL" id="CAH1402791.1"/>
    </source>
</evidence>
<protein>
    <submittedName>
        <fullName evidence="2">Uncharacterized protein</fullName>
    </submittedName>
</protein>
<gene>
    <name evidence="2" type="ORF">NEZAVI_LOCUS11529</name>
</gene>
<evidence type="ECO:0000256" key="1">
    <source>
        <dbReference type="SAM" id="MobiDB-lite"/>
    </source>
</evidence>
<name>A0A9P0MTI3_NEZVI</name>
<feature type="region of interest" description="Disordered" evidence="1">
    <location>
        <begin position="1"/>
        <end position="27"/>
    </location>
</feature>
<dbReference type="Proteomes" id="UP001152798">
    <property type="component" value="Chromosome 5"/>
</dbReference>
<organism evidence="2 3">
    <name type="scientific">Nezara viridula</name>
    <name type="common">Southern green stink bug</name>
    <name type="synonym">Cimex viridulus</name>
    <dbReference type="NCBI Taxonomy" id="85310"/>
    <lineage>
        <taxon>Eukaryota</taxon>
        <taxon>Metazoa</taxon>
        <taxon>Ecdysozoa</taxon>
        <taxon>Arthropoda</taxon>
        <taxon>Hexapoda</taxon>
        <taxon>Insecta</taxon>
        <taxon>Pterygota</taxon>
        <taxon>Neoptera</taxon>
        <taxon>Paraneoptera</taxon>
        <taxon>Hemiptera</taxon>
        <taxon>Heteroptera</taxon>
        <taxon>Panheteroptera</taxon>
        <taxon>Pentatomomorpha</taxon>
        <taxon>Pentatomoidea</taxon>
        <taxon>Pentatomidae</taxon>
        <taxon>Pentatominae</taxon>
        <taxon>Nezara</taxon>
    </lineage>
</organism>
<dbReference type="EMBL" id="OV725081">
    <property type="protein sequence ID" value="CAH1402791.1"/>
    <property type="molecule type" value="Genomic_DNA"/>
</dbReference>